<evidence type="ECO:0000313" key="6">
    <source>
        <dbReference type="Ensembl" id="ENSSFOP00015033165.2"/>
    </source>
</evidence>
<dbReference type="InterPro" id="IPR039036">
    <property type="entry name" value="Granulin_fam"/>
</dbReference>
<dbReference type="AlphaFoldDB" id="A0A8C9SA05"/>
<dbReference type="SMART" id="SM00277">
    <property type="entry name" value="GRAN"/>
    <property type="match status" value="10"/>
</dbReference>
<reference evidence="6 7" key="1">
    <citation type="submission" date="2019-04" db="EMBL/GenBank/DDBJ databases">
        <authorList>
            <consortium name="Wellcome Sanger Institute Data Sharing"/>
        </authorList>
    </citation>
    <scope>NUCLEOTIDE SEQUENCE [LARGE SCALE GENOMIC DNA]</scope>
</reference>
<reference evidence="6" key="2">
    <citation type="submission" date="2025-08" db="UniProtKB">
        <authorList>
            <consortium name="Ensembl"/>
        </authorList>
    </citation>
    <scope>IDENTIFICATION</scope>
</reference>
<accession>A0A8C9SA05</accession>
<dbReference type="OrthoDB" id="5854875at2759"/>
<evidence type="ECO:0000256" key="2">
    <source>
        <dbReference type="ARBA" id="ARBA00010093"/>
    </source>
</evidence>
<keyword evidence="7" id="KW-1185">Reference proteome</keyword>
<protein>
    <submittedName>
        <fullName evidence="6">Granulin a</fullName>
    </submittedName>
</protein>
<dbReference type="Ensembl" id="ENSSFOT00015033529.2">
    <property type="protein sequence ID" value="ENSSFOP00015033165.2"/>
    <property type="gene ID" value="ENSSFOG00015021172.2"/>
</dbReference>
<dbReference type="Pfam" id="PF00396">
    <property type="entry name" value="Granulin"/>
    <property type="match status" value="10"/>
</dbReference>
<reference evidence="6" key="3">
    <citation type="submission" date="2025-09" db="UniProtKB">
        <authorList>
            <consortium name="Ensembl"/>
        </authorList>
    </citation>
    <scope>IDENTIFICATION</scope>
</reference>
<feature type="domain" description="Granulins" evidence="5">
    <location>
        <begin position="400"/>
        <end position="413"/>
    </location>
</feature>
<evidence type="ECO:0000256" key="3">
    <source>
        <dbReference type="ARBA" id="ARBA00022525"/>
    </source>
</evidence>
<dbReference type="PANTHER" id="PTHR12274:SF8">
    <property type="entry name" value="GRANULIN-A ISOFORM X1"/>
    <property type="match status" value="1"/>
</dbReference>
<comment type="subcellular location">
    <subcellularLocation>
        <location evidence="1">Secreted</location>
    </subcellularLocation>
</comment>
<feature type="domain" description="Granulins" evidence="5">
    <location>
        <begin position="643"/>
        <end position="656"/>
    </location>
</feature>
<dbReference type="Proteomes" id="UP000694397">
    <property type="component" value="Chromosome 8"/>
</dbReference>
<sequence>MKPMVFWAENKCIGLLKSGTRLRAVWRSMRRKAEMWTVVFCMPLLALSAALSCPDGGQCPDGNTCCQKPSGNYGCCPLPHAVCCEDHKHCCYENTICDLVNNRCLNNSVSLDMVKKVPAKLPSFPKSLPMIPAFSKDANYDNICLDNTRCPSEFSCLKTPVAYSCCPSHEGVPCSDGKHCCPKGQLCTQDGHFCITQKGPMGAVLCPDKESECPGDTTCCQLPDNSWGCCPMSKAVCCEDKTHCCPEGTSCNIKDSKCLSPLFGEMPMWKKLPARRRADWEEKTAGDVPCDSTHACQDGSTCCKTTTGEWACCPLPQAVCCEDHVHCCPQGTTCNTAKNTCESSSGSVPWLEKVPAMRQQSDKAGDVPCDSTHACQDGSTCCKTTTGEWACCPLPQAVCCEDHVHCCPQGTTCNTAKNTCESSSGSVPWLEKVPAMRQQSDKAGDVPCDSTHACQDGSTCCKTTTGEWACCPLPQAVCCEDHVHCCPQGTTCNTAKNTCESSSGSVPWLEKVPAMRQQSDKAGDVPCDSTHACQDGSTCCKTTTGEWACCPLPQAVCCEDHIHCCPQGTTCNTAKNTCESSSGSVPWLEKVPALTQKTSQADVNSSDRDHCGSDTNCPKDTTCCFMKNAGIWGCCPFPKAVCCEDGTHCCPAGYSCDGKLNMCSKAGVVIPWYNKIGALGSSSSPPAVKCKAQSSCPSGTTCHKLSSGELGCCPLTNAVCCSNHEHCCPRGYRCNIRMGTCEKVRRWLVHSIPMTRVSGSEQHPFLEEMDVQCDDQHHCRDRETCCRKSPTEWACCPSPEAVCCPDMKHCCPFGYTCDPAGGSCTKLAELRWDSWNLFFGRRRPFIPL</sequence>
<dbReference type="InterPro" id="IPR037277">
    <property type="entry name" value="Granulin_sf"/>
</dbReference>
<proteinExistence type="inferred from homology"/>
<dbReference type="SUPFAM" id="SSF57277">
    <property type="entry name" value="Granulin repeat"/>
    <property type="match status" value="9"/>
</dbReference>
<evidence type="ECO:0000256" key="1">
    <source>
        <dbReference type="ARBA" id="ARBA00004613"/>
    </source>
</evidence>
<dbReference type="PROSITE" id="PS00799">
    <property type="entry name" value="GRANULINS"/>
    <property type="match status" value="8"/>
</dbReference>
<evidence type="ECO:0000313" key="7">
    <source>
        <dbReference type="Proteomes" id="UP000694397"/>
    </source>
</evidence>
<evidence type="ECO:0000259" key="5">
    <source>
        <dbReference type="PROSITE" id="PS00799"/>
    </source>
</evidence>
<dbReference type="InterPro" id="IPR000118">
    <property type="entry name" value="Granulin"/>
</dbReference>
<feature type="domain" description="Granulins" evidence="5">
    <location>
        <begin position="238"/>
        <end position="251"/>
    </location>
</feature>
<feature type="domain" description="Granulins" evidence="5">
    <location>
        <begin position="804"/>
        <end position="817"/>
    </location>
</feature>
<keyword evidence="4" id="KW-1015">Disulfide bond</keyword>
<dbReference type="FunFam" id="2.10.25.160:FF:000001">
    <property type="entry name" value="Granulin precursor"/>
    <property type="match status" value="4"/>
</dbReference>
<dbReference type="Gene3D" id="2.10.25.160">
    <property type="entry name" value="Granulin"/>
    <property type="match status" value="10"/>
</dbReference>
<feature type="domain" description="Granulins" evidence="5">
    <location>
        <begin position="321"/>
        <end position="334"/>
    </location>
</feature>
<feature type="domain" description="Granulins" evidence="5">
    <location>
        <begin position="479"/>
        <end position="492"/>
    </location>
</feature>
<feature type="domain" description="Granulins" evidence="5">
    <location>
        <begin position="174"/>
        <end position="187"/>
    </location>
</feature>
<feature type="domain" description="Granulins" evidence="5">
    <location>
        <begin position="558"/>
        <end position="571"/>
    </location>
</feature>
<dbReference type="GO" id="GO:0005576">
    <property type="term" value="C:extracellular region"/>
    <property type="evidence" value="ECO:0007669"/>
    <property type="project" value="UniProtKB-SubCell"/>
</dbReference>
<name>A0A8C9SA05_SCLFO</name>
<organism evidence="6 7">
    <name type="scientific">Scleropages formosus</name>
    <name type="common">Asian bonytongue</name>
    <name type="synonym">Osteoglossum formosum</name>
    <dbReference type="NCBI Taxonomy" id="113540"/>
    <lineage>
        <taxon>Eukaryota</taxon>
        <taxon>Metazoa</taxon>
        <taxon>Chordata</taxon>
        <taxon>Craniata</taxon>
        <taxon>Vertebrata</taxon>
        <taxon>Euteleostomi</taxon>
        <taxon>Actinopterygii</taxon>
        <taxon>Neopterygii</taxon>
        <taxon>Teleostei</taxon>
        <taxon>Osteoglossocephala</taxon>
        <taxon>Osteoglossomorpha</taxon>
        <taxon>Osteoglossiformes</taxon>
        <taxon>Osteoglossidae</taxon>
        <taxon>Scleropages</taxon>
    </lineage>
</organism>
<comment type="similarity">
    <text evidence="2">Belongs to the granulin family.</text>
</comment>
<keyword evidence="3" id="KW-0964">Secreted</keyword>
<dbReference type="PANTHER" id="PTHR12274">
    <property type="entry name" value="GRANULIN"/>
    <property type="match status" value="1"/>
</dbReference>
<dbReference type="GeneTree" id="ENSGT00470000042293"/>
<evidence type="ECO:0000256" key="4">
    <source>
        <dbReference type="ARBA" id="ARBA00023157"/>
    </source>
</evidence>